<evidence type="ECO:0000313" key="2">
    <source>
        <dbReference type="Proteomes" id="UP000746747"/>
    </source>
</evidence>
<dbReference type="OrthoDB" id="5874808at2759"/>
<dbReference type="EMBL" id="CAKAEH010001445">
    <property type="protein sequence ID" value="CAG9536352.1"/>
    <property type="molecule type" value="Genomic_DNA"/>
</dbReference>
<sequence length="561" mass="65194">MCCTCKNMFDPSENNFNTLTGSKIEEVESTTISSSFHKNSYFQNIPTLQTPSNNSRALTNDDQFAAGINDALVPMLSNDGKVNIDETNYPINFKESSLPAPINQYAIDRFVKENYLQKPIFEQRTNELDTIGEFSTISIPYTTTSNFDYDDSRNYLSTNKINKKNTGKVNISAKCGKLCDERSYYSSKFSGMQTETKLPVDYDEFGKSEQESKKDYYDEVVDERNTPIAFSPYSRLKRRMNAFTDINREKFCQFCDNSNIKKTKLLKHNAPNEMTYIAAKSNHQKALANILKSKIDFHVAANNTFNQVKNANNNNHGRNFFISDKNQNIQNLTMRQHPEYPKMIDSLEEFRFRSPNHTLLRLDSMIKEPKDTMHESLLKFNKQPNNKNENFLIKSFKLIRVEGIKNRNTNEDILREDDSYKMQNLTMKISDKELIRNISAQIDNDLSGTNNLQFLRDHKKPKQKKSINDFFYHIQKPESDDIRNKFRNNLVFEMQRDIWPSIITNITEKQKKLTELPSLLITPNPIIGNTSLNSSILQQILIKKIKTKRPIQTRKAKVFDF</sequence>
<organism evidence="1 2">
    <name type="scientific">Cercopithifilaria johnstoni</name>
    <dbReference type="NCBI Taxonomy" id="2874296"/>
    <lineage>
        <taxon>Eukaryota</taxon>
        <taxon>Metazoa</taxon>
        <taxon>Ecdysozoa</taxon>
        <taxon>Nematoda</taxon>
        <taxon>Chromadorea</taxon>
        <taxon>Rhabditida</taxon>
        <taxon>Spirurina</taxon>
        <taxon>Spiruromorpha</taxon>
        <taxon>Filarioidea</taxon>
        <taxon>Onchocercidae</taxon>
        <taxon>Cercopithifilaria</taxon>
    </lineage>
</organism>
<name>A0A8J2MQ83_9BILA</name>
<keyword evidence="2" id="KW-1185">Reference proteome</keyword>
<dbReference type="AlphaFoldDB" id="A0A8J2MQ83"/>
<accession>A0A8J2MQ83</accession>
<gene>
    <name evidence="1" type="ORF">CJOHNSTONI_LOCUS6283</name>
</gene>
<reference evidence="1" key="1">
    <citation type="submission" date="2021-09" db="EMBL/GenBank/DDBJ databases">
        <authorList>
            <consortium name="Pathogen Informatics"/>
        </authorList>
    </citation>
    <scope>NUCLEOTIDE SEQUENCE</scope>
</reference>
<proteinExistence type="predicted"/>
<dbReference type="Proteomes" id="UP000746747">
    <property type="component" value="Unassembled WGS sequence"/>
</dbReference>
<evidence type="ECO:0000313" key="1">
    <source>
        <dbReference type="EMBL" id="CAG9536352.1"/>
    </source>
</evidence>
<comment type="caution">
    <text evidence="1">The sequence shown here is derived from an EMBL/GenBank/DDBJ whole genome shotgun (WGS) entry which is preliminary data.</text>
</comment>
<protein>
    <submittedName>
        <fullName evidence="1">Uncharacterized protein</fullName>
    </submittedName>
</protein>